<dbReference type="Gene3D" id="1.10.287.470">
    <property type="entry name" value="Helix hairpin bin"/>
    <property type="match status" value="1"/>
</dbReference>
<dbReference type="EMBL" id="NOXT01000124">
    <property type="protein sequence ID" value="OYQ24664.1"/>
    <property type="molecule type" value="Genomic_DNA"/>
</dbReference>
<dbReference type="PANTHER" id="PTHR30469">
    <property type="entry name" value="MULTIDRUG RESISTANCE PROTEIN MDTA"/>
    <property type="match status" value="1"/>
</dbReference>
<dbReference type="Gene3D" id="2.40.50.100">
    <property type="match status" value="1"/>
</dbReference>
<feature type="region of interest" description="Disordered" evidence="2">
    <location>
        <begin position="1"/>
        <end position="32"/>
    </location>
</feature>
<dbReference type="GO" id="GO:1990281">
    <property type="term" value="C:efflux pump complex"/>
    <property type="evidence" value="ECO:0007669"/>
    <property type="project" value="TreeGrafter"/>
</dbReference>
<evidence type="ECO:0000256" key="2">
    <source>
        <dbReference type="SAM" id="MobiDB-lite"/>
    </source>
</evidence>
<dbReference type="InterPro" id="IPR006143">
    <property type="entry name" value="RND_pump_MFP"/>
</dbReference>
<dbReference type="Proteomes" id="UP000216991">
    <property type="component" value="Unassembled WGS sequence"/>
</dbReference>
<comment type="caution">
    <text evidence="4">The sequence shown here is derived from an EMBL/GenBank/DDBJ whole genome shotgun (WGS) entry which is preliminary data.</text>
</comment>
<feature type="compositionally biased region" description="Basic and acidic residues" evidence="2">
    <location>
        <begin position="13"/>
        <end position="24"/>
    </location>
</feature>
<evidence type="ECO:0000313" key="5">
    <source>
        <dbReference type="Proteomes" id="UP000216991"/>
    </source>
</evidence>
<evidence type="ECO:0000259" key="3">
    <source>
        <dbReference type="Pfam" id="PF25967"/>
    </source>
</evidence>
<dbReference type="InterPro" id="IPR058627">
    <property type="entry name" value="MdtA-like_C"/>
</dbReference>
<proteinExistence type="inferred from homology"/>
<organism evidence="4 5">
    <name type="scientific">Sandarakinorhabdus cyanobacteriorum</name>
    <dbReference type="NCBI Taxonomy" id="1981098"/>
    <lineage>
        <taxon>Bacteria</taxon>
        <taxon>Pseudomonadati</taxon>
        <taxon>Pseudomonadota</taxon>
        <taxon>Alphaproteobacteria</taxon>
        <taxon>Sphingomonadales</taxon>
        <taxon>Sphingosinicellaceae</taxon>
        <taxon>Sandarakinorhabdus</taxon>
    </lineage>
</organism>
<keyword evidence="5" id="KW-1185">Reference proteome</keyword>
<protein>
    <recommendedName>
        <fullName evidence="3">Multidrug resistance protein MdtA-like C-terminal permuted SH3 domain-containing protein</fullName>
    </recommendedName>
</protein>
<sequence length="395" mass="40827">MFEHRSKVLRRGAHPDTLESESKAGSRWWLPGNRPEQRAQRMAKTAVFSILMMACGPALLLAGCGSKDAPKPVTEPAAPVRLVAAAPADASARLEVSGTVRLKRETPLSFNTPGRIAAILVREGDRVRAGQVLARLDTTALGANVASARAEVVRAEADLRRAEDLFAKGWVTAARVEQARATMAAAAARARASGFDVQLATLAAPSAGVILARPGEPGQIAQPGVPVLTLGELGQGFVLRLPLADRDAARVKVGQSAEVYIPALGNQALAGVVSEVGARGDDGTGTFRIEVKLPADARLASGQIGRARLLLGAALPGAPIRVPATAVFGARADEGFVYVFEPAGKRVRSRLVSLGTVGSDGVVITAGLAPGEQVVVTGVDRLRDGQVVAVAGAAK</sequence>
<reference evidence="4 5" key="1">
    <citation type="submission" date="2017-07" db="EMBL/GenBank/DDBJ databases">
        <title>Sandarakinorhabdus cyanobacteriorum sp. nov., a novel bacterium isolated from cyanobacterial aggregates in a eutrophic lake.</title>
        <authorList>
            <person name="Cai H."/>
        </authorList>
    </citation>
    <scope>NUCLEOTIDE SEQUENCE [LARGE SCALE GENOMIC DNA]</scope>
    <source>
        <strain evidence="4 5">TH057</strain>
    </source>
</reference>
<name>A0A255Y7E8_9SPHN</name>
<accession>A0A255Y7E8</accession>
<dbReference type="AlphaFoldDB" id="A0A255Y7E8"/>
<dbReference type="OrthoDB" id="9806939at2"/>
<dbReference type="GO" id="GO:0015562">
    <property type="term" value="F:efflux transmembrane transporter activity"/>
    <property type="evidence" value="ECO:0007669"/>
    <property type="project" value="TreeGrafter"/>
</dbReference>
<evidence type="ECO:0000313" key="4">
    <source>
        <dbReference type="EMBL" id="OYQ24664.1"/>
    </source>
</evidence>
<dbReference type="Pfam" id="PF25967">
    <property type="entry name" value="RND-MFP_C"/>
    <property type="match status" value="1"/>
</dbReference>
<dbReference type="SUPFAM" id="SSF111369">
    <property type="entry name" value="HlyD-like secretion proteins"/>
    <property type="match status" value="1"/>
</dbReference>
<dbReference type="NCBIfam" id="TIGR01730">
    <property type="entry name" value="RND_mfp"/>
    <property type="match status" value="1"/>
</dbReference>
<evidence type="ECO:0000256" key="1">
    <source>
        <dbReference type="ARBA" id="ARBA00009477"/>
    </source>
</evidence>
<comment type="similarity">
    <text evidence="1">Belongs to the membrane fusion protein (MFP) (TC 8.A.1) family.</text>
</comment>
<dbReference type="Gene3D" id="2.40.420.20">
    <property type="match status" value="1"/>
</dbReference>
<feature type="domain" description="Multidrug resistance protein MdtA-like C-terminal permuted SH3" evidence="3">
    <location>
        <begin position="322"/>
        <end position="381"/>
    </location>
</feature>
<dbReference type="PANTHER" id="PTHR30469:SF38">
    <property type="entry name" value="HLYD FAMILY SECRETION PROTEIN"/>
    <property type="match status" value="1"/>
</dbReference>
<dbReference type="Gene3D" id="2.40.30.170">
    <property type="match status" value="1"/>
</dbReference>
<gene>
    <name evidence="4" type="ORF">CHU93_14965</name>
</gene>